<reference evidence="3" key="1">
    <citation type="submission" date="2016-10" db="EMBL/GenBank/DDBJ databases">
        <authorList>
            <person name="Varghese N."/>
            <person name="Submissions S."/>
        </authorList>
    </citation>
    <scope>NUCLEOTIDE SEQUENCE [LARGE SCALE GENOMIC DNA]</scope>
    <source>
        <strain evidence="3">DSM 46838</strain>
    </source>
</reference>
<feature type="transmembrane region" description="Helical" evidence="1">
    <location>
        <begin position="45"/>
        <end position="64"/>
    </location>
</feature>
<dbReference type="EMBL" id="FOND01000009">
    <property type="protein sequence ID" value="SFF17413.1"/>
    <property type="molecule type" value="Genomic_DNA"/>
</dbReference>
<gene>
    <name evidence="2" type="ORF">SAMN05216574_109210</name>
</gene>
<keyword evidence="3" id="KW-1185">Reference proteome</keyword>
<keyword evidence="2" id="KW-0808">Transferase</keyword>
<dbReference type="GO" id="GO:0016780">
    <property type="term" value="F:phosphotransferase activity, for other substituted phosphate groups"/>
    <property type="evidence" value="ECO:0007669"/>
    <property type="project" value="InterPro"/>
</dbReference>
<sequence length="217" mass="21895">MLSRDEYLAAWSRWHGGADTSRPLVRGWLTGAWVLARPLAGLPPFAATAFGLLVAAAALGPAVAGGRWLIAAGLLVGASGLLDSLDGAIAIGTGRASRRGFVLDSVVDRLSEAAYAGALWAAGAPGWLAVAFGAFCWLPDYLRARAGQAGVEETGALSVWERPSRVAMAGMTLGGAGVLAATGAEELVVTAGAGVGAALGLVGVVQLGFSLRRMLAD</sequence>
<dbReference type="GO" id="GO:0016020">
    <property type="term" value="C:membrane"/>
    <property type="evidence" value="ECO:0007669"/>
    <property type="project" value="InterPro"/>
</dbReference>
<accession>A0A1I2GJK4</accession>
<evidence type="ECO:0000313" key="3">
    <source>
        <dbReference type="Proteomes" id="UP000198589"/>
    </source>
</evidence>
<name>A0A1I2GJK4_9ACTN</name>
<dbReference type="OrthoDB" id="5195266at2"/>
<keyword evidence="1" id="KW-0812">Transmembrane</keyword>
<evidence type="ECO:0000256" key="1">
    <source>
        <dbReference type="SAM" id="Phobius"/>
    </source>
</evidence>
<proteinExistence type="predicted"/>
<feature type="transmembrane region" description="Helical" evidence="1">
    <location>
        <begin position="71"/>
        <end position="93"/>
    </location>
</feature>
<dbReference type="STRING" id="1798228.SAMN05216574_109210"/>
<dbReference type="GO" id="GO:0008654">
    <property type="term" value="P:phospholipid biosynthetic process"/>
    <property type="evidence" value="ECO:0007669"/>
    <property type="project" value="InterPro"/>
</dbReference>
<feature type="transmembrane region" description="Helical" evidence="1">
    <location>
        <begin position="113"/>
        <end position="138"/>
    </location>
</feature>
<keyword evidence="1" id="KW-0472">Membrane</keyword>
<dbReference type="InterPro" id="IPR000462">
    <property type="entry name" value="CDP-OH_P_trans"/>
</dbReference>
<dbReference type="Pfam" id="PF01066">
    <property type="entry name" value="CDP-OH_P_transf"/>
    <property type="match status" value="1"/>
</dbReference>
<dbReference type="Gene3D" id="1.20.120.1760">
    <property type="match status" value="1"/>
</dbReference>
<dbReference type="InterPro" id="IPR043130">
    <property type="entry name" value="CDP-OH_PTrfase_TM_dom"/>
</dbReference>
<dbReference type="Proteomes" id="UP000198589">
    <property type="component" value="Unassembled WGS sequence"/>
</dbReference>
<dbReference type="AlphaFoldDB" id="A0A1I2GJK4"/>
<feature type="transmembrane region" description="Helical" evidence="1">
    <location>
        <begin position="190"/>
        <end position="211"/>
    </location>
</feature>
<dbReference type="RefSeq" id="WP_092199388.1">
    <property type="nucleotide sequence ID" value="NZ_FOND01000009.1"/>
</dbReference>
<protein>
    <submittedName>
        <fullName evidence="2">CDP-diacylglycerol--glycerol-3-phosphate 3-phosphatidyltransferase</fullName>
    </submittedName>
</protein>
<keyword evidence="1" id="KW-1133">Transmembrane helix</keyword>
<organism evidence="2 3">
    <name type="scientific">Blastococcus tunisiensis</name>
    <dbReference type="NCBI Taxonomy" id="1798228"/>
    <lineage>
        <taxon>Bacteria</taxon>
        <taxon>Bacillati</taxon>
        <taxon>Actinomycetota</taxon>
        <taxon>Actinomycetes</taxon>
        <taxon>Geodermatophilales</taxon>
        <taxon>Geodermatophilaceae</taxon>
        <taxon>Blastococcus</taxon>
    </lineage>
</organism>
<evidence type="ECO:0000313" key="2">
    <source>
        <dbReference type="EMBL" id="SFF17413.1"/>
    </source>
</evidence>